<sequence>MVVDDEPHIVRFTAMNLEVEGYNVVTAANGAQALETLDNGDPVDLVVLDVMMPEMDGFETLRRIRSGSSVPVIFVTVRGDESDRVAGLDLGADDYITKPFSPRELASRIRALFRRIEATEPPRLQQVIVDDWLTIDFDQSRVLAGGQEMHLRPTEYRLLYQMVSNAGQLLTHDTLLERVWGPEYRGEHQYVRTYVTYLRQKLERDPRKPEYILSERGLGYRFRDLGR</sequence>
<dbReference type="CDD" id="cd00383">
    <property type="entry name" value="trans_reg_C"/>
    <property type="match status" value="1"/>
</dbReference>
<evidence type="ECO:0000259" key="5">
    <source>
        <dbReference type="PROSITE" id="PS51755"/>
    </source>
</evidence>
<reference evidence="6" key="1">
    <citation type="submission" date="2023-03" db="EMBL/GenBank/DDBJ databases">
        <authorList>
            <person name="Steffen K."/>
            <person name="Cardenas P."/>
        </authorList>
    </citation>
    <scope>NUCLEOTIDE SEQUENCE</scope>
</reference>
<dbReference type="AlphaFoldDB" id="A0AA35XHI4"/>
<keyword evidence="2" id="KW-0597">Phosphoprotein</keyword>
<evidence type="ECO:0000256" key="2">
    <source>
        <dbReference type="PROSITE-ProRule" id="PRU00169"/>
    </source>
</evidence>
<dbReference type="PANTHER" id="PTHR48111">
    <property type="entry name" value="REGULATOR OF RPOS"/>
    <property type="match status" value="1"/>
</dbReference>
<dbReference type="SMART" id="SM00862">
    <property type="entry name" value="Trans_reg_C"/>
    <property type="match status" value="1"/>
</dbReference>
<comment type="caution">
    <text evidence="6">The sequence shown here is derived from an EMBL/GenBank/DDBJ whole genome shotgun (WGS) entry which is preliminary data.</text>
</comment>
<dbReference type="GO" id="GO:0006355">
    <property type="term" value="P:regulation of DNA-templated transcription"/>
    <property type="evidence" value="ECO:0007669"/>
    <property type="project" value="InterPro"/>
</dbReference>
<evidence type="ECO:0000313" key="6">
    <source>
        <dbReference type="EMBL" id="CAI8052556.1"/>
    </source>
</evidence>
<feature type="domain" description="Response regulatory" evidence="4">
    <location>
        <begin position="1"/>
        <end position="113"/>
    </location>
</feature>
<dbReference type="EMBL" id="CASHTH010004021">
    <property type="protein sequence ID" value="CAI8052556.1"/>
    <property type="molecule type" value="Genomic_DNA"/>
</dbReference>
<dbReference type="GO" id="GO:0005829">
    <property type="term" value="C:cytosol"/>
    <property type="evidence" value="ECO:0007669"/>
    <property type="project" value="TreeGrafter"/>
</dbReference>
<evidence type="ECO:0000259" key="4">
    <source>
        <dbReference type="PROSITE" id="PS50110"/>
    </source>
</evidence>
<gene>
    <name evidence="6" type="ORF">GBAR_LOCUS28731</name>
</gene>
<organism evidence="6 7">
    <name type="scientific">Geodia barretti</name>
    <name type="common">Barrett's horny sponge</name>
    <dbReference type="NCBI Taxonomy" id="519541"/>
    <lineage>
        <taxon>Eukaryota</taxon>
        <taxon>Metazoa</taxon>
        <taxon>Porifera</taxon>
        <taxon>Demospongiae</taxon>
        <taxon>Heteroscleromorpha</taxon>
        <taxon>Tetractinellida</taxon>
        <taxon>Astrophorina</taxon>
        <taxon>Geodiidae</taxon>
        <taxon>Geodia</taxon>
    </lineage>
</organism>
<dbReference type="Gene3D" id="1.10.10.10">
    <property type="entry name" value="Winged helix-like DNA-binding domain superfamily/Winged helix DNA-binding domain"/>
    <property type="match status" value="1"/>
</dbReference>
<protein>
    <submittedName>
        <fullName evidence="6">Transcriptional regulatory protein KdpE</fullName>
    </submittedName>
</protein>
<dbReference type="Gene3D" id="6.10.250.690">
    <property type="match status" value="1"/>
</dbReference>
<feature type="modified residue" description="4-aspartylphosphate" evidence="2">
    <location>
        <position position="49"/>
    </location>
</feature>
<accession>A0AA35XHI4</accession>
<dbReference type="Pfam" id="PF00072">
    <property type="entry name" value="Response_reg"/>
    <property type="match status" value="1"/>
</dbReference>
<feature type="DNA-binding region" description="OmpR/PhoB-type" evidence="3">
    <location>
        <begin position="124"/>
        <end position="224"/>
    </location>
</feature>
<dbReference type="InterPro" id="IPR001789">
    <property type="entry name" value="Sig_transdc_resp-reg_receiver"/>
</dbReference>
<feature type="domain" description="OmpR/PhoB-type" evidence="5">
    <location>
        <begin position="124"/>
        <end position="224"/>
    </location>
</feature>
<dbReference type="InterPro" id="IPR039420">
    <property type="entry name" value="WalR-like"/>
</dbReference>
<dbReference type="SMART" id="SM00448">
    <property type="entry name" value="REC"/>
    <property type="match status" value="1"/>
</dbReference>
<evidence type="ECO:0000256" key="3">
    <source>
        <dbReference type="PROSITE-ProRule" id="PRU01091"/>
    </source>
</evidence>
<dbReference type="InterPro" id="IPR036388">
    <property type="entry name" value="WH-like_DNA-bd_sf"/>
</dbReference>
<dbReference type="Gene3D" id="3.40.50.2300">
    <property type="match status" value="1"/>
</dbReference>
<dbReference type="SUPFAM" id="SSF52172">
    <property type="entry name" value="CheY-like"/>
    <property type="match status" value="1"/>
</dbReference>
<dbReference type="PANTHER" id="PTHR48111:SF50">
    <property type="entry name" value="KDP OPERON TRANSCRIPTIONAL REGULATORY PROTEIN KDPE"/>
    <property type="match status" value="1"/>
</dbReference>
<dbReference type="PROSITE" id="PS51755">
    <property type="entry name" value="OMPR_PHOB"/>
    <property type="match status" value="1"/>
</dbReference>
<dbReference type="PROSITE" id="PS50110">
    <property type="entry name" value="RESPONSE_REGULATORY"/>
    <property type="match status" value="1"/>
</dbReference>
<dbReference type="Proteomes" id="UP001174909">
    <property type="component" value="Unassembled WGS sequence"/>
</dbReference>
<dbReference type="GO" id="GO:0000976">
    <property type="term" value="F:transcription cis-regulatory region binding"/>
    <property type="evidence" value="ECO:0007669"/>
    <property type="project" value="TreeGrafter"/>
</dbReference>
<evidence type="ECO:0000256" key="1">
    <source>
        <dbReference type="ARBA" id="ARBA00023125"/>
    </source>
</evidence>
<keyword evidence="7" id="KW-1185">Reference proteome</keyword>
<proteinExistence type="predicted"/>
<dbReference type="GO" id="GO:0000156">
    <property type="term" value="F:phosphorelay response regulator activity"/>
    <property type="evidence" value="ECO:0007669"/>
    <property type="project" value="TreeGrafter"/>
</dbReference>
<evidence type="ECO:0000313" key="7">
    <source>
        <dbReference type="Proteomes" id="UP001174909"/>
    </source>
</evidence>
<dbReference type="InterPro" id="IPR011006">
    <property type="entry name" value="CheY-like_superfamily"/>
</dbReference>
<name>A0AA35XHI4_GEOBA</name>
<dbReference type="InterPro" id="IPR001867">
    <property type="entry name" value="OmpR/PhoB-type_DNA-bd"/>
</dbReference>
<dbReference type="GO" id="GO:0032993">
    <property type="term" value="C:protein-DNA complex"/>
    <property type="evidence" value="ECO:0007669"/>
    <property type="project" value="TreeGrafter"/>
</dbReference>
<dbReference type="Pfam" id="PF00486">
    <property type="entry name" value="Trans_reg_C"/>
    <property type="match status" value="1"/>
</dbReference>
<keyword evidence="1 3" id="KW-0238">DNA-binding</keyword>